<keyword evidence="3 4" id="KW-0663">Pyridoxal phosphate</keyword>
<dbReference type="SUPFAM" id="SSF53383">
    <property type="entry name" value="PLP-dependent transferases"/>
    <property type="match status" value="1"/>
</dbReference>
<dbReference type="Gene3D" id="3.40.640.10">
    <property type="entry name" value="Type I PLP-dependent aspartate aminotransferase-like (Major domain)"/>
    <property type="match status" value="1"/>
</dbReference>
<dbReference type="PIRSF" id="PIRSF000390">
    <property type="entry name" value="PLP_StrS"/>
    <property type="match status" value="1"/>
</dbReference>
<protein>
    <submittedName>
        <fullName evidence="5">dTDP-4-amino-4,6-dideoxygalactose transaminase</fullName>
    </submittedName>
</protein>
<reference evidence="5 6" key="1">
    <citation type="submission" date="2016-10" db="EMBL/GenBank/DDBJ databases">
        <authorList>
            <person name="de Groot N.N."/>
        </authorList>
    </citation>
    <scope>NUCLEOTIDE SEQUENCE [LARGE SCALE GENOMIC DNA]</scope>
    <source>
        <strain evidence="5 6">CGMCC 4.7037</strain>
    </source>
</reference>
<dbReference type="InterPro" id="IPR015421">
    <property type="entry name" value="PyrdxlP-dep_Trfase_major"/>
</dbReference>
<dbReference type="AlphaFoldDB" id="A0A1H6EIX7"/>
<evidence type="ECO:0000256" key="2">
    <source>
        <dbReference type="PIRSR" id="PIRSR000390-1"/>
    </source>
</evidence>
<dbReference type="GO" id="GO:0008483">
    <property type="term" value="F:transaminase activity"/>
    <property type="evidence" value="ECO:0007669"/>
    <property type="project" value="TreeGrafter"/>
</dbReference>
<dbReference type="CDD" id="cd00616">
    <property type="entry name" value="AHBA_syn"/>
    <property type="match status" value="1"/>
</dbReference>
<feature type="active site" description="Proton acceptor" evidence="2">
    <location>
        <position position="197"/>
    </location>
</feature>
<dbReference type="PANTHER" id="PTHR30244:SF34">
    <property type="entry name" value="DTDP-4-AMINO-4,6-DIDEOXYGALACTOSE TRANSAMINASE"/>
    <property type="match status" value="1"/>
</dbReference>
<dbReference type="PANTHER" id="PTHR30244">
    <property type="entry name" value="TRANSAMINASE"/>
    <property type="match status" value="1"/>
</dbReference>
<gene>
    <name evidence="5" type="ORF">SAMN05444920_110292</name>
</gene>
<proteinExistence type="inferred from homology"/>
<name>A0A1H6EIX7_9ACTN</name>
<dbReference type="Gene3D" id="3.90.1150.10">
    <property type="entry name" value="Aspartate Aminotransferase, domain 1"/>
    <property type="match status" value="1"/>
</dbReference>
<dbReference type="RefSeq" id="WP_103959865.1">
    <property type="nucleotide sequence ID" value="NZ_FNVT01000010.1"/>
</dbReference>
<dbReference type="InterPro" id="IPR015422">
    <property type="entry name" value="PyrdxlP-dep_Trfase_small"/>
</dbReference>
<dbReference type="Proteomes" id="UP000236732">
    <property type="component" value="Unassembled WGS sequence"/>
</dbReference>
<dbReference type="GO" id="GO:0030170">
    <property type="term" value="F:pyridoxal phosphate binding"/>
    <property type="evidence" value="ECO:0007669"/>
    <property type="project" value="TreeGrafter"/>
</dbReference>
<comment type="similarity">
    <text evidence="4">Belongs to the DegT/DnrJ/EryC1 family.</text>
</comment>
<dbReference type="GO" id="GO:0000271">
    <property type="term" value="P:polysaccharide biosynthetic process"/>
    <property type="evidence" value="ECO:0007669"/>
    <property type="project" value="TreeGrafter"/>
</dbReference>
<dbReference type="Pfam" id="PF01041">
    <property type="entry name" value="DegT_DnrJ_EryC1"/>
    <property type="match status" value="1"/>
</dbReference>
<evidence type="ECO:0000256" key="4">
    <source>
        <dbReference type="RuleBase" id="RU004508"/>
    </source>
</evidence>
<sequence length="391" mass="40672">MTLALHGGTPVRTAPWPSWPPPIDEAQWELVTAVLESGRWGATQGGSVCAELAEAFARRSGVPYGVAVGNATLGLFAALRGLGVGPGDEVIVPAYTFVASATAVLLAGAVPVIADVDPADLHLSARTTEAAVTGRTAAIMPVHLAGSPADMDPLNAFAARHGLAVIEDAAQAHGATYRNRPIGGLGDAGVYSFQASKAMTAGEGGLIVCRDEIVYEAVWSACNVGRLRGGTWYGHPGVGWNLRLTEIQAALLLPWLDHRLDAEIDRRNAFATALERELGHLGDAVTVVPRPPGTTRDSRHLLMLRLRTPVGRSFLLRAMAAEGVPLDAGYPPLGTLPALTEAGARAEPCPAADAAAGDVVWVRQPMLMDDPANAAGVAEALAKVLTEGRQA</sequence>
<accession>A0A1H6EIX7</accession>
<evidence type="ECO:0000313" key="5">
    <source>
        <dbReference type="EMBL" id="SEG97243.1"/>
    </source>
</evidence>
<feature type="modified residue" description="N6-(pyridoxal phosphate)lysine" evidence="3">
    <location>
        <position position="197"/>
    </location>
</feature>
<dbReference type="InterPro" id="IPR000653">
    <property type="entry name" value="DegT/StrS_aminotransferase"/>
</dbReference>
<evidence type="ECO:0000256" key="1">
    <source>
        <dbReference type="ARBA" id="ARBA00001933"/>
    </source>
</evidence>
<organism evidence="5 6">
    <name type="scientific">Nonomuraea solani</name>
    <dbReference type="NCBI Taxonomy" id="1144553"/>
    <lineage>
        <taxon>Bacteria</taxon>
        <taxon>Bacillati</taxon>
        <taxon>Actinomycetota</taxon>
        <taxon>Actinomycetes</taxon>
        <taxon>Streptosporangiales</taxon>
        <taxon>Streptosporangiaceae</taxon>
        <taxon>Nonomuraea</taxon>
    </lineage>
</organism>
<evidence type="ECO:0000313" key="6">
    <source>
        <dbReference type="Proteomes" id="UP000236732"/>
    </source>
</evidence>
<dbReference type="OrthoDB" id="9804264at2"/>
<dbReference type="EMBL" id="FNVT01000010">
    <property type="protein sequence ID" value="SEG97243.1"/>
    <property type="molecule type" value="Genomic_DNA"/>
</dbReference>
<evidence type="ECO:0000256" key="3">
    <source>
        <dbReference type="PIRSR" id="PIRSR000390-2"/>
    </source>
</evidence>
<dbReference type="InterPro" id="IPR015424">
    <property type="entry name" value="PyrdxlP-dep_Trfase"/>
</dbReference>
<comment type="cofactor">
    <cofactor evidence="1">
        <name>pyridoxal 5'-phosphate</name>
        <dbReference type="ChEBI" id="CHEBI:597326"/>
    </cofactor>
</comment>
<keyword evidence="6" id="KW-1185">Reference proteome</keyword>